<evidence type="ECO:0000259" key="5">
    <source>
        <dbReference type="PROSITE" id="PS51078"/>
    </source>
</evidence>
<gene>
    <name evidence="6" type="ORF">GG681_14275</name>
</gene>
<dbReference type="AlphaFoldDB" id="A0A844AWA7"/>
<dbReference type="GO" id="GO:0003677">
    <property type="term" value="F:DNA binding"/>
    <property type="evidence" value="ECO:0007669"/>
    <property type="project" value="UniProtKB-KW"/>
</dbReference>
<feature type="domain" description="HTH iclR-type" evidence="4">
    <location>
        <begin position="4"/>
        <end position="66"/>
    </location>
</feature>
<keyword evidence="7" id="KW-1185">Reference proteome</keyword>
<comment type="caution">
    <text evidence="6">The sequence shown here is derived from an EMBL/GenBank/DDBJ whole genome shotgun (WGS) entry which is preliminary data.</text>
</comment>
<evidence type="ECO:0000313" key="6">
    <source>
        <dbReference type="EMBL" id="MQY43808.1"/>
    </source>
</evidence>
<dbReference type="Pfam" id="PF01614">
    <property type="entry name" value="IclR_C"/>
    <property type="match status" value="1"/>
</dbReference>
<dbReference type="Proteomes" id="UP000436694">
    <property type="component" value="Unassembled WGS sequence"/>
</dbReference>
<keyword evidence="1" id="KW-0805">Transcription regulation</keyword>
<dbReference type="InterPro" id="IPR036390">
    <property type="entry name" value="WH_DNA-bd_sf"/>
</dbReference>
<dbReference type="PROSITE" id="PS51078">
    <property type="entry name" value="ICLR_ED"/>
    <property type="match status" value="1"/>
</dbReference>
<evidence type="ECO:0000256" key="2">
    <source>
        <dbReference type="ARBA" id="ARBA00023125"/>
    </source>
</evidence>
<evidence type="ECO:0000256" key="1">
    <source>
        <dbReference type="ARBA" id="ARBA00023015"/>
    </source>
</evidence>
<dbReference type="InterPro" id="IPR050707">
    <property type="entry name" value="HTH_MetabolicPath_Reg"/>
</dbReference>
<evidence type="ECO:0000313" key="7">
    <source>
        <dbReference type="Proteomes" id="UP000436694"/>
    </source>
</evidence>
<dbReference type="PANTHER" id="PTHR30136">
    <property type="entry name" value="HELIX-TURN-HELIX TRANSCRIPTIONAL REGULATOR, ICLR FAMILY"/>
    <property type="match status" value="1"/>
</dbReference>
<dbReference type="InterPro" id="IPR014757">
    <property type="entry name" value="Tscrpt_reg_IclR_C"/>
</dbReference>
<protein>
    <submittedName>
        <fullName evidence="6">Helix-turn-helix domain-containing protein</fullName>
    </submittedName>
</protein>
<dbReference type="GO" id="GO:0045892">
    <property type="term" value="P:negative regulation of DNA-templated transcription"/>
    <property type="evidence" value="ECO:0007669"/>
    <property type="project" value="TreeGrafter"/>
</dbReference>
<proteinExistence type="predicted"/>
<dbReference type="SUPFAM" id="SSF55781">
    <property type="entry name" value="GAF domain-like"/>
    <property type="match status" value="1"/>
</dbReference>
<keyword evidence="2" id="KW-0238">DNA-binding</keyword>
<reference evidence="6 7" key="1">
    <citation type="submission" date="2019-10" db="EMBL/GenBank/DDBJ databases">
        <title>Epibacterium sp. nov., isolated from seawater.</title>
        <authorList>
            <person name="Zhang X."/>
            <person name="Li N."/>
        </authorList>
    </citation>
    <scope>NUCLEOTIDE SEQUENCE [LARGE SCALE GENOMIC DNA]</scope>
    <source>
        <strain evidence="6 7">SM1969</strain>
    </source>
</reference>
<dbReference type="Gene3D" id="1.10.10.10">
    <property type="entry name" value="Winged helix-like DNA-binding domain superfamily/Winged helix DNA-binding domain"/>
    <property type="match status" value="1"/>
</dbReference>
<name>A0A844AWA7_9RHOB</name>
<dbReference type="InterPro" id="IPR005471">
    <property type="entry name" value="Tscrpt_reg_IclR_N"/>
</dbReference>
<dbReference type="Gene3D" id="3.30.450.40">
    <property type="match status" value="1"/>
</dbReference>
<dbReference type="InterPro" id="IPR036388">
    <property type="entry name" value="WH-like_DNA-bd_sf"/>
</dbReference>
<dbReference type="EMBL" id="WIXK01000008">
    <property type="protein sequence ID" value="MQY43808.1"/>
    <property type="molecule type" value="Genomic_DNA"/>
</dbReference>
<accession>A0A844AWA7</accession>
<sequence length="262" mass="28172">MKPMGTALNALKMLDYFSNARPEIGLSQFARLSGLNKATALRHLRALEEFGLVEQNPMTKSYAIGPAALRLAALRQIARPGIESARQRLQIAMQDVGESLHLSLLERGALQTALVVETNRHSVRVSLDPSEVLPINATASGLSILSFGPPVLLERMGEEELPRFTDATLVDPDVIKERVAATRKAGWSSSNGSFEDGVFGFAAPIFGIDQVAFGTIAIAVPESRAGRDQQPKILSTLHALVTDLTASFGGQIPDAFPSEFLP</sequence>
<dbReference type="Pfam" id="PF09339">
    <property type="entry name" value="HTH_IclR"/>
    <property type="match status" value="1"/>
</dbReference>
<feature type="domain" description="IclR-ED" evidence="5">
    <location>
        <begin position="67"/>
        <end position="250"/>
    </location>
</feature>
<dbReference type="PANTHER" id="PTHR30136:SF24">
    <property type="entry name" value="HTH-TYPE TRANSCRIPTIONAL REPRESSOR ALLR"/>
    <property type="match status" value="1"/>
</dbReference>
<dbReference type="PROSITE" id="PS51077">
    <property type="entry name" value="HTH_ICLR"/>
    <property type="match status" value="1"/>
</dbReference>
<evidence type="ECO:0000259" key="4">
    <source>
        <dbReference type="PROSITE" id="PS51077"/>
    </source>
</evidence>
<evidence type="ECO:0000256" key="3">
    <source>
        <dbReference type="ARBA" id="ARBA00023163"/>
    </source>
</evidence>
<organism evidence="6 7">
    <name type="scientific">Tritonibacter aquimaris</name>
    <dbReference type="NCBI Taxonomy" id="2663379"/>
    <lineage>
        <taxon>Bacteria</taxon>
        <taxon>Pseudomonadati</taxon>
        <taxon>Pseudomonadota</taxon>
        <taxon>Alphaproteobacteria</taxon>
        <taxon>Rhodobacterales</taxon>
        <taxon>Paracoccaceae</taxon>
        <taxon>Tritonibacter</taxon>
    </lineage>
</organism>
<dbReference type="GO" id="GO:0003700">
    <property type="term" value="F:DNA-binding transcription factor activity"/>
    <property type="evidence" value="ECO:0007669"/>
    <property type="project" value="TreeGrafter"/>
</dbReference>
<dbReference type="SUPFAM" id="SSF46785">
    <property type="entry name" value="Winged helix' DNA-binding domain"/>
    <property type="match status" value="1"/>
</dbReference>
<dbReference type="SMART" id="SM00346">
    <property type="entry name" value="HTH_ICLR"/>
    <property type="match status" value="1"/>
</dbReference>
<keyword evidence="3" id="KW-0804">Transcription</keyword>
<dbReference type="InterPro" id="IPR029016">
    <property type="entry name" value="GAF-like_dom_sf"/>
</dbReference>